<evidence type="ECO:0000256" key="2">
    <source>
        <dbReference type="ARBA" id="ARBA00022475"/>
    </source>
</evidence>
<keyword evidence="4 6" id="KW-1133">Transmembrane helix</keyword>
<comment type="subcellular location">
    <subcellularLocation>
        <location evidence="1">Cell membrane</location>
        <topology evidence="1">Multi-pass membrane protein</topology>
    </subcellularLocation>
</comment>
<feature type="transmembrane region" description="Helical" evidence="6">
    <location>
        <begin position="53"/>
        <end position="73"/>
    </location>
</feature>
<evidence type="ECO:0000313" key="9">
    <source>
        <dbReference type="Proteomes" id="UP000676079"/>
    </source>
</evidence>
<keyword evidence="3 6" id="KW-0812">Transmembrane</keyword>
<evidence type="ECO:0000256" key="5">
    <source>
        <dbReference type="ARBA" id="ARBA00023136"/>
    </source>
</evidence>
<gene>
    <name evidence="8" type="ORF">KGD84_29645</name>
</gene>
<evidence type="ECO:0000259" key="7">
    <source>
        <dbReference type="Pfam" id="PF13396"/>
    </source>
</evidence>
<accession>A0ABX8BK05</accession>
<reference evidence="8 9" key="1">
    <citation type="submission" date="2021-05" db="EMBL/GenBank/DDBJ databases">
        <title>Direct Submission.</title>
        <authorList>
            <person name="Li K."/>
            <person name="Gao J."/>
        </authorList>
    </citation>
    <scope>NUCLEOTIDE SEQUENCE [LARGE SCALE GENOMIC DNA]</scope>
    <source>
        <strain evidence="8 9">Mg02</strain>
    </source>
</reference>
<evidence type="ECO:0000256" key="3">
    <source>
        <dbReference type="ARBA" id="ARBA00022692"/>
    </source>
</evidence>
<protein>
    <submittedName>
        <fullName evidence="8">PLDc N-terminal domain-containing protein</fullName>
    </submittedName>
</protein>
<dbReference type="EMBL" id="CP074133">
    <property type="protein sequence ID" value="QUX22436.1"/>
    <property type="molecule type" value="Genomic_DNA"/>
</dbReference>
<evidence type="ECO:0000313" key="8">
    <source>
        <dbReference type="EMBL" id="QUX22436.1"/>
    </source>
</evidence>
<dbReference type="Pfam" id="PF13396">
    <property type="entry name" value="PLDc_N"/>
    <property type="match status" value="1"/>
</dbReference>
<dbReference type="InterPro" id="IPR027379">
    <property type="entry name" value="CLS_N"/>
</dbReference>
<feature type="transmembrane region" description="Helical" evidence="6">
    <location>
        <begin position="15"/>
        <end position="41"/>
    </location>
</feature>
<sequence>MDMLTLAQALPGETALAAFGLTAALLVAAAAVVFVVAAVISIIASRTDGGMKLVWLVLVVVAPFIGSALWFLVGRRRVPA</sequence>
<dbReference type="RefSeq" id="WP_220563652.1">
    <property type="nucleotide sequence ID" value="NZ_CP074133.1"/>
</dbReference>
<proteinExistence type="predicted"/>
<keyword evidence="9" id="KW-1185">Reference proteome</keyword>
<name>A0ABX8BK05_9ACTN</name>
<keyword evidence="2" id="KW-1003">Cell membrane</keyword>
<evidence type="ECO:0000256" key="4">
    <source>
        <dbReference type="ARBA" id="ARBA00022989"/>
    </source>
</evidence>
<feature type="domain" description="Cardiolipin synthase N-terminal" evidence="7">
    <location>
        <begin position="33"/>
        <end position="75"/>
    </location>
</feature>
<evidence type="ECO:0000256" key="6">
    <source>
        <dbReference type="SAM" id="Phobius"/>
    </source>
</evidence>
<dbReference type="Proteomes" id="UP000676079">
    <property type="component" value="Chromosome"/>
</dbReference>
<organism evidence="8 9">
    <name type="scientific">Nocardiopsis changdeensis</name>
    <dbReference type="NCBI Taxonomy" id="2831969"/>
    <lineage>
        <taxon>Bacteria</taxon>
        <taxon>Bacillati</taxon>
        <taxon>Actinomycetota</taxon>
        <taxon>Actinomycetes</taxon>
        <taxon>Streptosporangiales</taxon>
        <taxon>Nocardiopsidaceae</taxon>
        <taxon>Nocardiopsis</taxon>
    </lineage>
</organism>
<keyword evidence="5 6" id="KW-0472">Membrane</keyword>
<evidence type="ECO:0000256" key="1">
    <source>
        <dbReference type="ARBA" id="ARBA00004651"/>
    </source>
</evidence>